<accession>A0AA46NQT8</accession>
<sequence length="308" mass="32356">MGSGTKQLVQFAPEATVGTTPSPFARTTLPFTSCSINANANKTASNTIKDSRIASGQYITGVDYAGDIETEFQYGAYDTLLECVAFNPWTANVLTFGGTTRKTLSVLRGFTDNNDYHTFSGLHANQFKLTVPENGLITATFSFMGMGRAKATAAPAGTITSAMSSPLMSSVSIGDILIDGAVIAGACITQFDFTWDNSMQVQRCLGKGLNIGAILEMVAGGTGNFTVAWSQNTSLLYEKQFLNIPIALSIPMADSDGNKYVLALPKVQVTAPLPSSGNSEITSSQFAYTVADVAPTLTRMPVAVGGGS</sequence>
<organism evidence="1 2">
    <name type="scientific">Acinetobacter ursingii</name>
    <dbReference type="NCBI Taxonomy" id="108980"/>
    <lineage>
        <taxon>Bacteria</taxon>
        <taxon>Pseudomonadati</taxon>
        <taxon>Pseudomonadota</taxon>
        <taxon>Gammaproteobacteria</taxon>
        <taxon>Moraxellales</taxon>
        <taxon>Moraxellaceae</taxon>
        <taxon>Acinetobacter</taxon>
    </lineage>
</organism>
<protein>
    <submittedName>
        <fullName evidence="1">Phage tail tube protein</fullName>
    </submittedName>
</protein>
<dbReference type="RefSeq" id="WP_263503789.1">
    <property type="nucleotide sequence ID" value="NZ_CP089044.1"/>
</dbReference>
<name>A0AA46NQT8_9GAMM</name>
<proteinExistence type="predicted"/>
<dbReference type="EMBL" id="CP089044">
    <property type="protein sequence ID" value="UYF76637.1"/>
    <property type="molecule type" value="Genomic_DNA"/>
</dbReference>
<dbReference type="AlphaFoldDB" id="A0AA46NQT8"/>
<dbReference type="Proteomes" id="UP001164081">
    <property type="component" value="Chromosome"/>
</dbReference>
<reference evidence="1" key="1">
    <citation type="journal article" date="2022" name="J Glob Antimicrob Resist">
        <title>Comparative analysis of IMP-4- and OXA-58-containing plasmids of three carbapenemase-producing Acinetobacter ursingii strains in the Netherlands.</title>
        <authorList>
            <person name="Hendrickx A.P.A."/>
            <person name="Schade R.P."/>
            <person name="Landman F."/>
            <person name="Bosch T."/>
            <person name="Schouls L.M."/>
            <person name="van Dijk K."/>
        </authorList>
    </citation>
    <scope>NUCLEOTIDE SEQUENCE</scope>
    <source>
        <strain evidence="1">RIVM_C010761</strain>
    </source>
</reference>
<gene>
    <name evidence="1" type="ORF">LSO58_07125</name>
</gene>
<dbReference type="InterPro" id="IPR044000">
    <property type="entry name" value="Phage_tube_2"/>
</dbReference>
<evidence type="ECO:0000313" key="2">
    <source>
        <dbReference type="Proteomes" id="UP001164081"/>
    </source>
</evidence>
<dbReference type="Pfam" id="PF18906">
    <property type="entry name" value="Phage_tube_2"/>
    <property type="match status" value="1"/>
</dbReference>
<evidence type="ECO:0000313" key="1">
    <source>
        <dbReference type="EMBL" id="UYF76637.1"/>
    </source>
</evidence>